<comment type="subcellular location">
    <subcellularLocation>
        <location evidence="1">Membrane</location>
        <topology evidence="1">Multi-pass membrane protein</topology>
    </subcellularLocation>
</comment>
<evidence type="ECO:0000256" key="2">
    <source>
        <dbReference type="ARBA" id="ARBA00022692"/>
    </source>
</evidence>
<keyword evidence="8" id="KW-1185">Reference proteome</keyword>
<accession>A0A318XGV6</accession>
<dbReference type="PANTHER" id="PTHR43027">
    <property type="entry name" value="DOXORUBICIN RESISTANCE ABC TRANSPORTER PERMEASE PROTEIN DRRC-RELATED"/>
    <property type="match status" value="1"/>
</dbReference>
<evidence type="ECO:0000256" key="5">
    <source>
        <dbReference type="SAM" id="Phobius"/>
    </source>
</evidence>
<feature type="domain" description="ABC-2 type transporter transmembrane" evidence="6">
    <location>
        <begin position="17"/>
        <end position="372"/>
    </location>
</feature>
<dbReference type="PANTHER" id="PTHR43027:SF1">
    <property type="entry name" value="DOXORUBICIN RESISTANCE ABC TRANSPORTER PERMEASE PROTEIN DRRC-RELATED"/>
    <property type="match status" value="1"/>
</dbReference>
<dbReference type="RefSeq" id="WP_110463160.1">
    <property type="nucleotide sequence ID" value="NZ_QKMR01000023.1"/>
</dbReference>
<evidence type="ECO:0000256" key="4">
    <source>
        <dbReference type="ARBA" id="ARBA00023136"/>
    </source>
</evidence>
<evidence type="ECO:0000256" key="1">
    <source>
        <dbReference type="ARBA" id="ARBA00004141"/>
    </source>
</evidence>
<gene>
    <name evidence="7" type="ORF">LY28_03190</name>
</gene>
<dbReference type="OrthoDB" id="9771731at2"/>
<dbReference type="AlphaFoldDB" id="A0A318XGV6"/>
<feature type="transmembrane region" description="Helical" evidence="5">
    <location>
        <begin position="225"/>
        <end position="250"/>
    </location>
</feature>
<dbReference type="Pfam" id="PF12698">
    <property type="entry name" value="ABC2_membrane_3"/>
    <property type="match status" value="1"/>
</dbReference>
<feature type="transmembrane region" description="Helical" evidence="5">
    <location>
        <begin position="353"/>
        <end position="375"/>
    </location>
</feature>
<dbReference type="GO" id="GO:0016020">
    <property type="term" value="C:membrane"/>
    <property type="evidence" value="ECO:0007669"/>
    <property type="project" value="UniProtKB-SubCell"/>
</dbReference>
<feature type="transmembrane region" description="Helical" evidence="5">
    <location>
        <begin position="20"/>
        <end position="38"/>
    </location>
</feature>
<feature type="transmembrane region" description="Helical" evidence="5">
    <location>
        <begin position="291"/>
        <end position="313"/>
    </location>
</feature>
<dbReference type="Proteomes" id="UP000248132">
    <property type="component" value="Unassembled WGS sequence"/>
</dbReference>
<keyword evidence="4 5" id="KW-0472">Membrane</keyword>
<proteinExistence type="predicted"/>
<dbReference type="GO" id="GO:0140359">
    <property type="term" value="F:ABC-type transporter activity"/>
    <property type="evidence" value="ECO:0007669"/>
    <property type="project" value="InterPro"/>
</dbReference>
<protein>
    <submittedName>
        <fullName evidence="7">ABC-2 type transport system permease protein</fullName>
    </submittedName>
</protein>
<sequence length="383" mass="42086">MFRHIFINRLKCIIRDKVLIFWTLVFSLILATLFGMAFTNISSSENFSSIDVAVINNDAYQKNEDFRKFLKAVSEGEGKLFNIIAATKDEAEKLLDDNKIAGYIIGGPQTELVVKKSGFKQSIIKSALDGYSQTVTTLTAIIKNNPAALQNGLLEDAGGTWEYTEAVPLGTTDKPDTTVNYFYSLIAMACFYGAFIGMKEITDTQANLSKRAARLNVAPVHKLKVLTAGLLAGYVILVMEILILLAYLIFVIKVDFGKQTGYILMTCFMGCAAGITFGAFIGAAVKKGEGVKTAVLIGSTMAASFLAGMMSGGSSNIKYLVAKDIPVLAYINPITLITDALYALYYYDTHTRFFININLLSGFTILFCLLTYLIIRRRRYASI</sequence>
<dbReference type="InterPro" id="IPR052902">
    <property type="entry name" value="ABC-2_transporter"/>
</dbReference>
<organism evidence="7 8">
    <name type="scientific">Ruminiclostridium sufflavum DSM 19573</name>
    <dbReference type="NCBI Taxonomy" id="1121337"/>
    <lineage>
        <taxon>Bacteria</taxon>
        <taxon>Bacillati</taxon>
        <taxon>Bacillota</taxon>
        <taxon>Clostridia</taxon>
        <taxon>Eubacteriales</taxon>
        <taxon>Oscillospiraceae</taxon>
        <taxon>Ruminiclostridium</taxon>
    </lineage>
</organism>
<name>A0A318XGV6_9FIRM</name>
<feature type="transmembrane region" description="Helical" evidence="5">
    <location>
        <begin position="325"/>
        <end position="347"/>
    </location>
</feature>
<comment type="caution">
    <text evidence="7">The sequence shown here is derived from an EMBL/GenBank/DDBJ whole genome shotgun (WGS) entry which is preliminary data.</text>
</comment>
<feature type="transmembrane region" description="Helical" evidence="5">
    <location>
        <begin position="262"/>
        <end position="285"/>
    </location>
</feature>
<evidence type="ECO:0000313" key="8">
    <source>
        <dbReference type="Proteomes" id="UP000248132"/>
    </source>
</evidence>
<dbReference type="InterPro" id="IPR013525">
    <property type="entry name" value="ABC2_TM"/>
</dbReference>
<keyword evidence="3 5" id="KW-1133">Transmembrane helix</keyword>
<dbReference type="EMBL" id="QKMR01000023">
    <property type="protein sequence ID" value="PYG85770.1"/>
    <property type="molecule type" value="Genomic_DNA"/>
</dbReference>
<evidence type="ECO:0000259" key="6">
    <source>
        <dbReference type="Pfam" id="PF12698"/>
    </source>
</evidence>
<evidence type="ECO:0000256" key="3">
    <source>
        <dbReference type="ARBA" id="ARBA00022989"/>
    </source>
</evidence>
<keyword evidence="2 5" id="KW-0812">Transmembrane</keyword>
<evidence type="ECO:0000313" key="7">
    <source>
        <dbReference type="EMBL" id="PYG85770.1"/>
    </source>
</evidence>
<reference evidence="7 8" key="1">
    <citation type="submission" date="2018-06" db="EMBL/GenBank/DDBJ databases">
        <title>Genomic Encyclopedia of Type Strains, Phase I: the one thousand microbial genomes (KMG-I) project.</title>
        <authorList>
            <person name="Kyrpides N."/>
        </authorList>
    </citation>
    <scope>NUCLEOTIDE SEQUENCE [LARGE SCALE GENOMIC DNA]</scope>
    <source>
        <strain evidence="7 8">DSM 19573</strain>
    </source>
</reference>